<dbReference type="Proteomes" id="UP000234681">
    <property type="component" value="Chromosome 13"/>
</dbReference>
<evidence type="ECO:0000313" key="2">
    <source>
        <dbReference type="EMBL" id="EDL91740.1"/>
    </source>
</evidence>
<reference evidence="3" key="1">
    <citation type="submission" date="2005-09" db="EMBL/GenBank/DDBJ databases">
        <authorList>
            <person name="Mural R.J."/>
            <person name="Li P.W."/>
            <person name="Adams M.D."/>
            <person name="Amanatides P.G."/>
            <person name="Baden-Tillson H."/>
            <person name="Barnstead M."/>
            <person name="Chin S.H."/>
            <person name="Dew I."/>
            <person name="Evans C.A."/>
            <person name="Ferriera S."/>
            <person name="Flanigan M."/>
            <person name="Fosler C."/>
            <person name="Glodek A."/>
            <person name="Gu Z."/>
            <person name="Holt R.A."/>
            <person name="Jennings D."/>
            <person name="Kraft C.L."/>
            <person name="Lu F."/>
            <person name="Nguyen T."/>
            <person name="Nusskern D.R."/>
            <person name="Pfannkoch C.M."/>
            <person name="Sitter C."/>
            <person name="Sutton G.G."/>
            <person name="Venter J.C."/>
            <person name="Wang Z."/>
            <person name="Woodage T."/>
            <person name="Zheng X.H."/>
            <person name="Zhong F."/>
        </authorList>
    </citation>
    <scope>NUCLEOTIDE SEQUENCE [LARGE SCALE GENOMIC DNA]</scope>
    <source>
        <strain>BN</strain>
        <strain evidence="3">Sprague-Dawley</strain>
    </source>
</reference>
<dbReference type="EMBL" id="CH474000">
    <property type="protein sequence ID" value="EDL91740.1"/>
    <property type="molecule type" value="Genomic_DNA"/>
</dbReference>
<feature type="region of interest" description="Disordered" evidence="1">
    <location>
        <begin position="1"/>
        <end position="26"/>
    </location>
</feature>
<accession>A6JSU2</accession>
<name>A6JSU2_RAT</name>
<evidence type="ECO:0000313" key="3">
    <source>
        <dbReference type="Proteomes" id="UP000234681"/>
    </source>
</evidence>
<sequence>METNSELQDPDIVRFCPPSLPASGPS</sequence>
<proteinExistence type="predicted"/>
<evidence type="ECO:0000256" key="1">
    <source>
        <dbReference type="SAM" id="MobiDB-lite"/>
    </source>
</evidence>
<gene>
    <name evidence="2" type="ORF">rCG_24047</name>
</gene>
<organism evidence="2 3">
    <name type="scientific">Rattus norvegicus</name>
    <name type="common">Rat</name>
    <dbReference type="NCBI Taxonomy" id="10116"/>
    <lineage>
        <taxon>Eukaryota</taxon>
        <taxon>Metazoa</taxon>
        <taxon>Chordata</taxon>
        <taxon>Craniata</taxon>
        <taxon>Vertebrata</taxon>
        <taxon>Euteleostomi</taxon>
        <taxon>Mammalia</taxon>
        <taxon>Eutheria</taxon>
        <taxon>Euarchontoglires</taxon>
        <taxon>Glires</taxon>
        <taxon>Rodentia</taxon>
        <taxon>Myomorpha</taxon>
        <taxon>Muroidea</taxon>
        <taxon>Muridae</taxon>
        <taxon>Murinae</taxon>
        <taxon>Rattus</taxon>
    </lineage>
</organism>
<dbReference type="AlphaFoldDB" id="A6JSU2"/>
<protein>
    <submittedName>
        <fullName evidence="2">RCG24047</fullName>
    </submittedName>
</protein>